<gene>
    <name evidence="2" type="ORF">MPLDJ20_70257</name>
</gene>
<proteinExistence type="predicted"/>
<keyword evidence="1" id="KW-0812">Transmembrane</keyword>
<dbReference type="AlphaFoldDB" id="A0A090FVC5"/>
<accession>A0A090FVC5</accession>
<keyword evidence="1" id="KW-0472">Membrane</keyword>
<organism evidence="2 3">
    <name type="scientific">Mesorhizobium plurifarium</name>
    <dbReference type="NCBI Taxonomy" id="69974"/>
    <lineage>
        <taxon>Bacteria</taxon>
        <taxon>Pseudomonadati</taxon>
        <taxon>Pseudomonadota</taxon>
        <taxon>Alphaproteobacteria</taxon>
        <taxon>Hyphomicrobiales</taxon>
        <taxon>Phyllobacteriaceae</taxon>
        <taxon>Mesorhizobium</taxon>
    </lineage>
</organism>
<feature type="transmembrane region" description="Helical" evidence="1">
    <location>
        <begin position="12"/>
        <end position="37"/>
    </location>
</feature>
<dbReference type="Proteomes" id="UP000046373">
    <property type="component" value="Unassembled WGS sequence"/>
</dbReference>
<name>A0A090FVC5_MESPL</name>
<evidence type="ECO:0000313" key="2">
    <source>
        <dbReference type="EMBL" id="CDX45688.1"/>
    </source>
</evidence>
<reference evidence="2 3" key="1">
    <citation type="submission" date="2014-08" db="EMBL/GenBank/DDBJ databases">
        <authorList>
            <person name="Moulin Lionel"/>
        </authorList>
    </citation>
    <scope>NUCLEOTIDE SEQUENCE [LARGE SCALE GENOMIC DNA]</scope>
</reference>
<protein>
    <submittedName>
        <fullName evidence="2">Uncharacterized protein</fullName>
    </submittedName>
</protein>
<evidence type="ECO:0000256" key="1">
    <source>
        <dbReference type="SAM" id="Phobius"/>
    </source>
</evidence>
<sequence>MSKRTRRRKKRQAGTIVAAAALGVLSVAMLTGFAWMWSRSGKGQIDANTNCPLDGPTSLTAVLIDATDPISGATMSDLKNEFRKAIARVEPGGYVRIYMLNSDPGDLTVMFDACNPGDGSTVDSWTNNPARRQKKWEDAFGDPLSKLPDEIPNGDSVSQSPIMAGIQKIKLSLFDSSLAKQGSAKRLVVASDMIEHTALYSQYRSGLDYQKYLTSAADRTYGTSLDGVNVTILYIDRAKKPFQSLDHAEFWAEWVQSHHGEFDKLVGLEGLN</sequence>
<evidence type="ECO:0000313" key="3">
    <source>
        <dbReference type="Proteomes" id="UP000046373"/>
    </source>
</evidence>
<keyword evidence="1" id="KW-1133">Transmembrane helix</keyword>
<dbReference type="EMBL" id="CCNB01000044">
    <property type="protein sequence ID" value="CDX45688.1"/>
    <property type="molecule type" value="Genomic_DNA"/>
</dbReference>